<reference evidence="6 7" key="1">
    <citation type="journal article" date="2013" name="Genome Announc.">
        <title>Draft genome sequence of an Actinobacterium, Brachybacterium muris strain UCD-AY4.</title>
        <authorList>
            <person name="Lo J.R."/>
            <person name="Lang J.M."/>
            <person name="Darling A.E."/>
            <person name="Eisen J.A."/>
            <person name="Coil D.A."/>
        </authorList>
    </citation>
    <scope>NUCLEOTIDE SEQUENCE [LARGE SCALE GENOMIC DNA]</scope>
    <source>
        <strain evidence="6 7">UCD-AY4</strain>
    </source>
</reference>
<evidence type="ECO:0000313" key="7">
    <source>
        <dbReference type="Proteomes" id="UP000019754"/>
    </source>
</evidence>
<dbReference type="InterPro" id="IPR009003">
    <property type="entry name" value="Peptidase_S1_PA"/>
</dbReference>
<feature type="region of interest" description="Disordered" evidence="4">
    <location>
        <begin position="94"/>
        <end position="117"/>
    </location>
</feature>
<accession>A0A022KYX6</accession>
<dbReference type="EMBL" id="AORC01000002">
    <property type="protein sequence ID" value="EYT51054.1"/>
    <property type="molecule type" value="Genomic_DNA"/>
</dbReference>
<dbReference type="OrthoDB" id="9758917at2"/>
<dbReference type="PRINTS" id="PR00834">
    <property type="entry name" value="PROTEASES2C"/>
</dbReference>
<dbReference type="Gene3D" id="2.30.42.10">
    <property type="match status" value="1"/>
</dbReference>
<dbReference type="GO" id="GO:0004252">
    <property type="term" value="F:serine-type endopeptidase activity"/>
    <property type="evidence" value="ECO:0007669"/>
    <property type="project" value="InterPro"/>
</dbReference>
<dbReference type="SUPFAM" id="SSF50494">
    <property type="entry name" value="Trypsin-like serine proteases"/>
    <property type="match status" value="1"/>
</dbReference>
<dbReference type="InterPro" id="IPR043504">
    <property type="entry name" value="Peptidase_S1_PA_chymotrypsin"/>
</dbReference>
<dbReference type="SMART" id="SM00228">
    <property type="entry name" value="PDZ"/>
    <property type="match status" value="1"/>
</dbReference>
<feature type="region of interest" description="Disordered" evidence="4">
    <location>
        <begin position="1"/>
        <end position="56"/>
    </location>
</feature>
<keyword evidence="2" id="KW-0645">Protease</keyword>
<keyword evidence="7" id="KW-1185">Reference proteome</keyword>
<comment type="caution">
    <text evidence="6">The sequence shown here is derived from an EMBL/GenBank/DDBJ whole genome shotgun (WGS) entry which is preliminary data.</text>
</comment>
<dbReference type="SUPFAM" id="SSF50156">
    <property type="entry name" value="PDZ domain-like"/>
    <property type="match status" value="1"/>
</dbReference>
<dbReference type="PANTHER" id="PTHR43343">
    <property type="entry name" value="PEPTIDASE S12"/>
    <property type="match status" value="1"/>
</dbReference>
<dbReference type="InterPro" id="IPR001478">
    <property type="entry name" value="PDZ"/>
</dbReference>
<organism evidence="6 7">
    <name type="scientific">Brachybacterium muris UCD-AY4</name>
    <dbReference type="NCBI Taxonomy" id="1249481"/>
    <lineage>
        <taxon>Bacteria</taxon>
        <taxon>Bacillati</taxon>
        <taxon>Actinomycetota</taxon>
        <taxon>Actinomycetes</taxon>
        <taxon>Micrococcales</taxon>
        <taxon>Dermabacteraceae</taxon>
        <taxon>Brachybacterium</taxon>
    </lineage>
</organism>
<dbReference type="RefSeq" id="WP_017824484.1">
    <property type="nucleotide sequence ID" value="NZ_KB403091.1"/>
</dbReference>
<sequence>MTPMQDHPEQTPNPWEPFGSPTGPSTPLAPAQDTAQSTTAPSAPPRPPSQPARRGPGWGGVSALVLTGMLLSSGATLGGVIAYDQIIEPLTAAPTQEESPEPSTGGTDAEPASSTTPLADWSEVAEQVAPSAVAIGVRTSTGTSQGTGVVLAVDGSILTNNHVVAGAQQVNVTLADGLTYTAGVVGADPSTDLAVIRLEAPPSTLQPAAFGDSELVEVGDPVMAVGTPLGLENTVTTGIVSAVDRPVTTEGEEDDGSDATYTSALQTDAAINPGNSGGPLVDAQGRVVGINTAIAAIPGTDRSIGSIGLGFAIPSNTARMIAEQLGADGTVRHAFVGVTTRDGSRTVGDVTHRGAEVVGVESDSPASAAGMREGDLVTALDDVTIGGAAALTGVVRGQAVGSEHELTVVRGDEERTITITLGERP</sequence>
<dbReference type="InterPro" id="IPR036034">
    <property type="entry name" value="PDZ_sf"/>
</dbReference>
<dbReference type="PANTHER" id="PTHR43343:SF3">
    <property type="entry name" value="PROTEASE DO-LIKE 8, CHLOROPLASTIC"/>
    <property type="match status" value="1"/>
</dbReference>
<evidence type="ECO:0000256" key="4">
    <source>
        <dbReference type="SAM" id="MobiDB-lite"/>
    </source>
</evidence>
<evidence type="ECO:0000256" key="3">
    <source>
        <dbReference type="ARBA" id="ARBA00022801"/>
    </source>
</evidence>
<dbReference type="Pfam" id="PF13180">
    <property type="entry name" value="PDZ_2"/>
    <property type="match status" value="1"/>
</dbReference>
<evidence type="ECO:0000259" key="5">
    <source>
        <dbReference type="PROSITE" id="PS50106"/>
    </source>
</evidence>
<dbReference type="STRING" id="1249481.D641_0100875"/>
<feature type="compositionally biased region" description="Low complexity" evidence="4">
    <location>
        <begin position="29"/>
        <end position="41"/>
    </location>
</feature>
<proteinExistence type="inferred from homology"/>
<protein>
    <submittedName>
        <fullName evidence="6">2-alkenal reductase</fullName>
    </submittedName>
</protein>
<dbReference type="GO" id="GO:0006508">
    <property type="term" value="P:proteolysis"/>
    <property type="evidence" value="ECO:0007669"/>
    <property type="project" value="UniProtKB-KW"/>
</dbReference>
<comment type="similarity">
    <text evidence="1">Belongs to the peptidase S1C family.</text>
</comment>
<evidence type="ECO:0000256" key="2">
    <source>
        <dbReference type="ARBA" id="ARBA00022670"/>
    </source>
</evidence>
<keyword evidence="3" id="KW-0378">Hydrolase</keyword>
<evidence type="ECO:0000313" key="6">
    <source>
        <dbReference type="EMBL" id="EYT51054.1"/>
    </source>
</evidence>
<dbReference type="AlphaFoldDB" id="A0A022KYX6"/>
<name>A0A022KYX6_9MICO</name>
<dbReference type="InterPro" id="IPR001940">
    <property type="entry name" value="Peptidase_S1C"/>
</dbReference>
<dbReference type="Pfam" id="PF13365">
    <property type="entry name" value="Trypsin_2"/>
    <property type="match status" value="1"/>
</dbReference>
<dbReference type="CDD" id="cd06779">
    <property type="entry name" value="cpPDZ_Deg_HtrA-like"/>
    <property type="match status" value="1"/>
</dbReference>
<dbReference type="Proteomes" id="UP000019754">
    <property type="component" value="Unassembled WGS sequence"/>
</dbReference>
<dbReference type="Gene3D" id="2.40.10.10">
    <property type="entry name" value="Trypsin-like serine proteases"/>
    <property type="match status" value="2"/>
</dbReference>
<dbReference type="InterPro" id="IPR051201">
    <property type="entry name" value="Chloro_Bact_Ser_Proteases"/>
</dbReference>
<evidence type="ECO:0000256" key="1">
    <source>
        <dbReference type="ARBA" id="ARBA00010541"/>
    </source>
</evidence>
<gene>
    <name evidence="6" type="ORF">D641_0100875</name>
</gene>
<feature type="domain" description="PDZ" evidence="5">
    <location>
        <begin position="320"/>
        <end position="412"/>
    </location>
</feature>
<dbReference type="HOGENOM" id="CLU_020120_3_4_11"/>
<dbReference type="PROSITE" id="PS50106">
    <property type="entry name" value="PDZ"/>
    <property type="match status" value="1"/>
</dbReference>